<dbReference type="PANTHER" id="PTHR43839">
    <property type="entry name" value="OPPC IN A BINDING PROTEIN-DEPENDENT TRANSPORT SYSTEM"/>
    <property type="match status" value="1"/>
</dbReference>
<comment type="caution">
    <text evidence="8">The sequence shown here is derived from an EMBL/GenBank/DDBJ whole genome shotgun (WGS) entry which is preliminary data.</text>
</comment>
<feature type="transmembrane region" description="Helical" evidence="6">
    <location>
        <begin position="271"/>
        <end position="294"/>
    </location>
</feature>
<evidence type="ECO:0000256" key="4">
    <source>
        <dbReference type="ARBA" id="ARBA00022989"/>
    </source>
</evidence>
<protein>
    <submittedName>
        <fullName evidence="8">Peptide ABC transporter permease</fullName>
    </submittedName>
</protein>
<feature type="transmembrane region" description="Helical" evidence="6">
    <location>
        <begin position="111"/>
        <end position="134"/>
    </location>
</feature>
<dbReference type="SUPFAM" id="SSF161098">
    <property type="entry name" value="MetI-like"/>
    <property type="match status" value="1"/>
</dbReference>
<accession>A0A1V3GB51</accession>
<dbReference type="Gene3D" id="1.10.3720.10">
    <property type="entry name" value="MetI-like"/>
    <property type="match status" value="1"/>
</dbReference>
<keyword evidence="4 6" id="KW-1133">Transmembrane helix</keyword>
<evidence type="ECO:0000256" key="5">
    <source>
        <dbReference type="ARBA" id="ARBA00023136"/>
    </source>
</evidence>
<dbReference type="GO" id="GO:0005886">
    <property type="term" value="C:plasma membrane"/>
    <property type="evidence" value="ECO:0007669"/>
    <property type="project" value="UniProtKB-SubCell"/>
</dbReference>
<feature type="transmembrane region" description="Helical" evidence="6">
    <location>
        <begin position="81"/>
        <end position="104"/>
    </location>
</feature>
<dbReference type="EMBL" id="MQMF01000001">
    <property type="protein sequence ID" value="OOE14070.1"/>
    <property type="molecule type" value="Genomic_DNA"/>
</dbReference>
<feature type="transmembrane region" description="Helical" evidence="6">
    <location>
        <begin position="154"/>
        <end position="173"/>
    </location>
</feature>
<comment type="subcellular location">
    <subcellularLocation>
        <location evidence="6">Cell membrane</location>
        <topology evidence="6">Multi-pass membrane protein</topology>
    </subcellularLocation>
    <subcellularLocation>
        <location evidence="1">Membrane</location>
        <topology evidence="1">Multi-pass membrane protein</topology>
    </subcellularLocation>
</comment>
<dbReference type="GO" id="GO:0055085">
    <property type="term" value="P:transmembrane transport"/>
    <property type="evidence" value="ECO:0007669"/>
    <property type="project" value="InterPro"/>
</dbReference>
<dbReference type="PROSITE" id="PS50928">
    <property type="entry name" value="ABC_TM1"/>
    <property type="match status" value="1"/>
</dbReference>
<keyword evidence="3 6" id="KW-0812">Transmembrane</keyword>
<reference evidence="8 9" key="1">
    <citation type="submission" date="2016-11" db="EMBL/GenBank/DDBJ databases">
        <authorList>
            <person name="Jaros S."/>
            <person name="Januszkiewicz K."/>
            <person name="Wedrychowicz H."/>
        </authorList>
    </citation>
    <scope>NUCLEOTIDE SEQUENCE [LARGE SCALE GENOMIC DNA]</scope>
    <source>
        <strain evidence="8 9">Con a/3</strain>
    </source>
</reference>
<feature type="domain" description="ABC transmembrane type-1" evidence="7">
    <location>
        <begin position="79"/>
        <end position="291"/>
    </location>
</feature>
<gene>
    <name evidence="8" type="ORF">UN64_02330</name>
</gene>
<dbReference type="InterPro" id="IPR000515">
    <property type="entry name" value="MetI-like"/>
</dbReference>
<sequence>MWGLFFKQKKVWVGLLFLITLVTLSIGNTVVNDGEIKRVSFLYDDKGQLMGAPFPPSTEFLLGSDRKGYDLMHLVIEGAKWTIGVGVLITVLRIVLGLIFSIILERTPSKLFKVIEAFFDSFSVVPLTMIAYFVLQHVLVFANGSTPDPFHERVGFEIIILTLFAVPTISFYLTNEIKLLFKNEFVGAARVLGGQKSHIFKKHIAPHLFPIILILFMQQFIQVLFILVHLGVLKVFFGGTIVFFDGDIDSVTHEWTGLLGMYYLSFTTHPWIPLVPIIFFTLTIVSSNLILSGIKKSYEQSKIKPFKKNLYTSNIKRQNKEFSFQPIKMNLSKYR</sequence>
<dbReference type="OrthoDB" id="2351941at2"/>
<dbReference type="InterPro" id="IPR035906">
    <property type="entry name" value="MetI-like_sf"/>
</dbReference>
<keyword evidence="5 6" id="KW-0472">Membrane</keyword>
<dbReference type="CDD" id="cd06261">
    <property type="entry name" value="TM_PBP2"/>
    <property type="match status" value="1"/>
</dbReference>
<organism evidence="8 9">
    <name type="scientific">Fictibacillus arsenicus</name>
    <dbReference type="NCBI Taxonomy" id="255247"/>
    <lineage>
        <taxon>Bacteria</taxon>
        <taxon>Bacillati</taxon>
        <taxon>Bacillota</taxon>
        <taxon>Bacilli</taxon>
        <taxon>Bacillales</taxon>
        <taxon>Fictibacillaceae</taxon>
        <taxon>Fictibacillus</taxon>
    </lineage>
</organism>
<name>A0A1V3GB51_9BACL</name>
<proteinExistence type="inferred from homology"/>
<evidence type="ECO:0000256" key="2">
    <source>
        <dbReference type="ARBA" id="ARBA00022448"/>
    </source>
</evidence>
<evidence type="ECO:0000256" key="1">
    <source>
        <dbReference type="ARBA" id="ARBA00004141"/>
    </source>
</evidence>
<comment type="similarity">
    <text evidence="6">Belongs to the binding-protein-dependent transport system permease family.</text>
</comment>
<evidence type="ECO:0000259" key="7">
    <source>
        <dbReference type="PROSITE" id="PS50928"/>
    </source>
</evidence>
<evidence type="ECO:0000256" key="3">
    <source>
        <dbReference type="ARBA" id="ARBA00022692"/>
    </source>
</evidence>
<feature type="transmembrane region" description="Helical" evidence="6">
    <location>
        <begin position="208"/>
        <end position="230"/>
    </location>
</feature>
<evidence type="ECO:0000313" key="8">
    <source>
        <dbReference type="EMBL" id="OOE14070.1"/>
    </source>
</evidence>
<evidence type="ECO:0000313" key="9">
    <source>
        <dbReference type="Proteomes" id="UP000188597"/>
    </source>
</evidence>
<dbReference type="PANTHER" id="PTHR43839:SF3">
    <property type="entry name" value="OLIGOPEPTIDE ABC TRANSPORTER, PERMEASE PROTEIN"/>
    <property type="match status" value="1"/>
</dbReference>
<dbReference type="Proteomes" id="UP000188597">
    <property type="component" value="Unassembled WGS sequence"/>
</dbReference>
<dbReference type="AlphaFoldDB" id="A0A1V3GB51"/>
<dbReference type="Pfam" id="PF00528">
    <property type="entry name" value="BPD_transp_1"/>
    <property type="match status" value="1"/>
</dbReference>
<keyword evidence="2 6" id="KW-0813">Transport</keyword>
<dbReference type="RefSeq" id="WP_077359486.1">
    <property type="nucleotide sequence ID" value="NZ_MQMF01000001.1"/>
</dbReference>
<evidence type="ECO:0000256" key="6">
    <source>
        <dbReference type="RuleBase" id="RU363032"/>
    </source>
</evidence>